<protein>
    <submittedName>
        <fullName evidence="2">Carbohydrate reductase-like protein</fullName>
    </submittedName>
    <submittedName>
        <fullName evidence="3">dTDP-4-dehydrorhamnose reductase</fullName>
    </submittedName>
</protein>
<dbReference type="Proteomes" id="UP000296216">
    <property type="component" value="Chromosome"/>
</dbReference>
<dbReference type="EMBL" id="CP038631">
    <property type="protein sequence ID" value="QCC45377.1"/>
    <property type="molecule type" value="Genomic_DNA"/>
</dbReference>
<evidence type="ECO:0000313" key="3">
    <source>
        <dbReference type="EMBL" id="TYO81647.1"/>
    </source>
</evidence>
<dbReference type="PANTHER" id="PTHR43242">
    <property type="entry name" value="NAD(P)-BINDING ROSSMANN-FOLD SUPERFAMILY PROTEIN"/>
    <property type="match status" value="1"/>
</dbReference>
<reference evidence="3 5" key="2">
    <citation type="submission" date="2019-07" db="EMBL/GenBank/DDBJ databases">
        <title>Genomic Encyclopedia of Archaeal and Bacterial Type Strains, Phase II (KMG-II): from individual species to whole genera.</title>
        <authorList>
            <person name="Goeker M."/>
        </authorList>
    </citation>
    <scope>NUCLEOTIDE SEQUENCE [LARGE SCALE GENOMIC DNA]</scope>
    <source>
        <strain evidence="3 5">DSM 3754</strain>
    </source>
</reference>
<name>A0A4D6GYH8_HALS9</name>
<sequence>MDALVVGDTGPLDAALAARAGVTATSHPTEFDVFADDPAAHIAAHDPDTVIVTAPVHTADVPIPAYVDAVSALVDACADRRLVYASTGAVFDGTDGDYRPDDVRTPCDDTGRRIQVFEDHVDRHDTDNGVVLRVSSCYATDPLTPQLAAARDALDGGACQRHDDVYRSPVHVTDVADAITELAETDHTGVFHAPGPRLSVYELHERVLSALGVDTTDLTPAAVPSDTEIARDRSLAGPRFTELLDATVSPPQDAV</sequence>
<dbReference type="GeneID" id="68694331"/>
<dbReference type="Proteomes" id="UP000323075">
    <property type="component" value="Unassembled WGS sequence"/>
</dbReference>
<reference evidence="2 4" key="1">
    <citation type="journal article" date="2019" name="Microbiol. Resour. Announc.">
        <title>The Genome Sequence of the Halobacterium salinarum Type Strain Is Closely Related to That of Laboratory Strains NRC-1 and R1.</title>
        <authorList>
            <person name="Pfeiffer F."/>
            <person name="Marchfelder A."/>
            <person name="Habermann B."/>
            <person name="Dyall-Smith M.L."/>
        </authorList>
    </citation>
    <scope>NUCLEOTIDE SEQUENCE [LARGE SCALE GENOMIC DNA]</scope>
    <source>
        <strain evidence="2">91-R6</strain>
        <strain evidence="4">ATCC 33171 / DSM 3754 / JCM 8978 / NBRC 102687 / NCIMB 764 / 91-R6</strain>
    </source>
</reference>
<dbReference type="PANTHER" id="PTHR43242:SF1">
    <property type="entry name" value="NAD(P)-BINDING ROSSMANN-FOLD SUPERFAMILY PROTEIN"/>
    <property type="match status" value="1"/>
</dbReference>
<dbReference type="Gene3D" id="3.40.50.720">
    <property type="entry name" value="NAD(P)-binding Rossmann-like Domain"/>
    <property type="match status" value="1"/>
</dbReference>
<dbReference type="Pfam" id="PF04321">
    <property type="entry name" value="RmlD_sub_bind"/>
    <property type="match status" value="1"/>
</dbReference>
<evidence type="ECO:0000259" key="1">
    <source>
        <dbReference type="Pfam" id="PF04321"/>
    </source>
</evidence>
<dbReference type="InterPro" id="IPR036291">
    <property type="entry name" value="NAD(P)-bd_dom_sf"/>
</dbReference>
<reference evidence="2" key="3">
    <citation type="journal article" name="MicrobiologyOpen">
        <title>Whole-genome comparison between the type strain of Halobacterium salinarum (DSM 3754(T)) and the laboratory strains R1 and NRC-1.</title>
        <authorList>
            <person name="Pfeiffer F."/>
            <person name="Losensky G."/>
            <person name="Marchfelder A."/>
            <person name="Habermann B."/>
            <person name="Dyall-Smith M."/>
        </authorList>
    </citation>
    <scope>NUCLEOTIDE SEQUENCE</scope>
    <source>
        <strain evidence="2">91-R6</strain>
    </source>
</reference>
<accession>A0A4D6GYH8</accession>
<dbReference type="Gene3D" id="3.90.25.10">
    <property type="entry name" value="UDP-galactose 4-epimerase, domain 1"/>
    <property type="match status" value="1"/>
</dbReference>
<evidence type="ECO:0000313" key="5">
    <source>
        <dbReference type="Proteomes" id="UP000323075"/>
    </source>
</evidence>
<organism evidence="2 4">
    <name type="scientific">Halobacterium salinarum (strain ATCC 33171 / DSM 3754 / JCM 8978 / NBRC 102687 / NCIMB 764 / 91-R6)</name>
    <dbReference type="NCBI Taxonomy" id="2597657"/>
    <lineage>
        <taxon>Archaea</taxon>
        <taxon>Methanobacteriati</taxon>
        <taxon>Methanobacteriota</taxon>
        <taxon>Stenosarchaea group</taxon>
        <taxon>Halobacteria</taxon>
        <taxon>Halobacteriales</taxon>
        <taxon>Halobacteriaceae</taxon>
        <taxon>Halobacterium</taxon>
    </lineage>
</organism>
<feature type="domain" description="RmlD-like substrate binding" evidence="1">
    <location>
        <begin position="4"/>
        <end position="222"/>
    </location>
</feature>
<dbReference type="InterPro" id="IPR029903">
    <property type="entry name" value="RmlD-like-bd"/>
</dbReference>
<evidence type="ECO:0000313" key="2">
    <source>
        <dbReference type="EMBL" id="QCC45377.1"/>
    </source>
</evidence>
<dbReference type="AlphaFoldDB" id="A0A4D6GYH8"/>
<gene>
    <name evidence="3" type="ORF">APQ99_00154</name>
    <name evidence="2" type="ORF">HBSAL_08650</name>
</gene>
<dbReference type="EMBL" id="VRYN01000001">
    <property type="protein sequence ID" value="TYO81647.1"/>
    <property type="molecule type" value="Genomic_DNA"/>
</dbReference>
<dbReference type="RefSeq" id="WP_010903215.1">
    <property type="nucleotide sequence ID" value="NZ_VRYN01000001.1"/>
</dbReference>
<evidence type="ECO:0000313" key="4">
    <source>
        <dbReference type="Proteomes" id="UP000296216"/>
    </source>
</evidence>
<proteinExistence type="predicted"/>
<dbReference type="SUPFAM" id="SSF51735">
    <property type="entry name" value="NAD(P)-binding Rossmann-fold domains"/>
    <property type="match status" value="1"/>
</dbReference>